<dbReference type="EMBL" id="JARJLG010000008">
    <property type="protein sequence ID" value="KAJ7778647.1"/>
    <property type="molecule type" value="Genomic_DNA"/>
</dbReference>
<comment type="caution">
    <text evidence="1">The sequence shown here is derived from an EMBL/GenBank/DDBJ whole genome shotgun (WGS) entry which is preliminary data.</text>
</comment>
<reference evidence="1" key="1">
    <citation type="submission" date="2023-03" db="EMBL/GenBank/DDBJ databases">
        <title>Massive genome expansion in bonnet fungi (Mycena s.s.) driven by repeated elements and novel gene families across ecological guilds.</title>
        <authorList>
            <consortium name="Lawrence Berkeley National Laboratory"/>
            <person name="Harder C.B."/>
            <person name="Miyauchi S."/>
            <person name="Viragh M."/>
            <person name="Kuo A."/>
            <person name="Thoen E."/>
            <person name="Andreopoulos B."/>
            <person name="Lu D."/>
            <person name="Skrede I."/>
            <person name="Drula E."/>
            <person name="Henrissat B."/>
            <person name="Morin E."/>
            <person name="Kohler A."/>
            <person name="Barry K."/>
            <person name="LaButti K."/>
            <person name="Morin E."/>
            <person name="Salamov A."/>
            <person name="Lipzen A."/>
            <person name="Mereny Z."/>
            <person name="Hegedus B."/>
            <person name="Baldrian P."/>
            <person name="Stursova M."/>
            <person name="Weitz H."/>
            <person name="Taylor A."/>
            <person name="Grigoriev I.V."/>
            <person name="Nagy L.G."/>
            <person name="Martin F."/>
            <person name="Kauserud H."/>
        </authorList>
    </citation>
    <scope>NUCLEOTIDE SEQUENCE</scope>
    <source>
        <strain evidence="1">CBHHK188m</strain>
    </source>
</reference>
<sequence length="65" mass="7173">LSTDASLASVLGIKGRLRVRHHTASQKAHVILRRVEASEDSSDDGEETDTVVFKLFSNKQINLKP</sequence>
<keyword evidence="2" id="KW-1185">Reference proteome</keyword>
<accession>A0AAD7K5K2</accession>
<name>A0AAD7K5K2_9AGAR</name>
<proteinExistence type="predicted"/>
<feature type="non-terminal residue" evidence="1">
    <location>
        <position position="65"/>
    </location>
</feature>
<feature type="non-terminal residue" evidence="1">
    <location>
        <position position="1"/>
    </location>
</feature>
<dbReference type="AlphaFoldDB" id="A0AAD7K5K2"/>
<evidence type="ECO:0000313" key="1">
    <source>
        <dbReference type="EMBL" id="KAJ7778647.1"/>
    </source>
</evidence>
<protein>
    <submittedName>
        <fullName evidence="1">Uncharacterized protein</fullName>
    </submittedName>
</protein>
<gene>
    <name evidence="1" type="ORF">DFH07DRAFT_685651</name>
</gene>
<dbReference type="Proteomes" id="UP001215280">
    <property type="component" value="Unassembled WGS sequence"/>
</dbReference>
<evidence type="ECO:0000313" key="2">
    <source>
        <dbReference type="Proteomes" id="UP001215280"/>
    </source>
</evidence>
<organism evidence="1 2">
    <name type="scientific">Mycena maculata</name>
    <dbReference type="NCBI Taxonomy" id="230809"/>
    <lineage>
        <taxon>Eukaryota</taxon>
        <taxon>Fungi</taxon>
        <taxon>Dikarya</taxon>
        <taxon>Basidiomycota</taxon>
        <taxon>Agaricomycotina</taxon>
        <taxon>Agaricomycetes</taxon>
        <taxon>Agaricomycetidae</taxon>
        <taxon>Agaricales</taxon>
        <taxon>Marasmiineae</taxon>
        <taxon>Mycenaceae</taxon>
        <taxon>Mycena</taxon>
    </lineage>
</organism>